<dbReference type="EMBL" id="CP104013">
    <property type="protein sequence ID" value="UYP43825.1"/>
    <property type="molecule type" value="Genomic_DNA"/>
</dbReference>
<protein>
    <recommendedName>
        <fullName evidence="4">Bulb-type lectin domain-containing protein</fullName>
    </recommendedName>
</protein>
<dbReference type="InterPro" id="IPR011042">
    <property type="entry name" value="6-blade_b-propeller_TolB-like"/>
</dbReference>
<keyword evidence="1" id="KW-0472">Membrane</keyword>
<evidence type="ECO:0000256" key="1">
    <source>
        <dbReference type="SAM" id="Phobius"/>
    </source>
</evidence>
<gene>
    <name evidence="2" type="ORF">NEF87_000110</name>
</gene>
<dbReference type="Proteomes" id="UP001208689">
    <property type="component" value="Chromosome"/>
</dbReference>
<evidence type="ECO:0000313" key="2">
    <source>
        <dbReference type="EMBL" id="UYP43825.1"/>
    </source>
</evidence>
<dbReference type="SUPFAM" id="SSF101898">
    <property type="entry name" value="NHL repeat"/>
    <property type="match status" value="1"/>
</dbReference>
<proteinExistence type="predicted"/>
<keyword evidence="3" id="KW-1185">Reference proteome</keyword>
<accession>A0ABY6HJW9</accession>
<organism evidence="2 3">
    <name type="scientific">Candidatus Lokiarchaeum ossiferum</name>
    <dbReference type="NCBI Taxonomy" id="2951803"/>
    <lineage>
        <taxon>Archaea</taxon>
        <taxon>Promethearchaeati</taxon>
        <taxon>Promethearchaeota</taxon>
        <taxon>Promethearchaeia</taxon>
        <taxon>Promethearchaeales</taxon>
        <taxon>Promethearchaeaceae</taxon>
        <taxon>Candidatus Lokiarchaeum</taxon>
    </lineage>
</organism>
<dbReference type="Gene3D" id="2.120.10.30">
    <property type="entry name" value="TolB, C-terminal domain"/>
    <property type="match status" value="1"/>
</dbReference>
<feature type="transmembrane region" description="Helical" evidence="1">
    <location>
        <begin position="345"/>
        <end position="365"/>
    </location>
</feature>
<keyword evidence="1" id="KW-0812">Transmembrane</keyword>
<name>A0ABY6HJW9_9ARCH</name>
<evidence type="ECO:0008006" key="4">
    <source>
        <dbReference type="Google" id="ProtNLM"/>
    </source>
</evidence>
<keyword evidence="1" id="KW-1133">Transmembrane helix</keyword>
<feature type="transmembrane region" description="Helical" evidence="1">
    <location>
        <begin position="385"/>
        <end position="406"/>
    </location>
</feature>
<reference evidence="2" key="1">
    <citation type="submission" date="2022-09" db="EMBL/GenBank/DDBJ databases">
        <title>Actin cytoskeleton and complex cell architecture in an #Asgard archaeon.</title>
        <authorList>
            <person name="Ponce Toledo R.I."/>
            <person name="Schleper C."/>
            <person name="Rodrigues Oliveira T."/>
            <person name="Wollweber F."/>
            <person name="Xu J."/>
            <person name="Rittmann S."/>
            <person name="Klingl A."/>
            <person name="Pilhofer M."/>
        </authorList>
    </citation>
    <scope>NUCLEOTIDE SEQUENCE</scope>
    <source>
        <strain evidence="2">B-35</strain>
    </source>
</reference>
<sequence length="412" mass="47269">MIQKTTVQKYLFGALLFGSLVTLLITGSVTRENGELYFLNDSEAIFKGNYSGSFLIAQQSGNISVLSENQEILWNLDLNSSEIRDVDILPNGNFLIADYSNDCILEINPSNNSEIVWMWDALNPQHINWSDYAIFKNWSTPVRAFLNGSQGISNPWTGISEVQFIEGSQFNRNFDSILITLSLFDMVIEIKYSSTPSILWSYGIPGYYSQLQDPIYASYLSSGNIIISDSGNHRLLELHKTWHYLLWTCKVPFPEGNMHEINDIVEVNATHLLISDSQGGKIKFLNKTSKSFEQELTFSNLMNPYDLDRINNSLYITDIDNIYRVSLLNYNVESLFTTQNYLKPFYIIMGMGMLYHCLLLGYESIYYYNQEVRCKIIRSPLRNRLIILGLCTLVILLLPDIVSFYLNFESLI</sequence>
<evidence type="ECO:0000313" key="3">
    <source>
        <dbReference type="Proteomes" id="UP001208689"/>
    </source>
</evidence>